<dbReference type="GO" id="GO:0003700">
    <property type="term" value="F:DNA-binding transcription factor activity"/>
    <property type="evidence" value="ECO:0007669"/>
    <property type="project" value="InterPro"/>
</dbReference>
<dbReference type="Proteomes" id="UP000287547">
    <property type="component" value="Unassembled WGS sequence"/>
</dbReference>
<evidence type="ECO:0000313" key="6">
    <source>
        <dbReference type="Proteomes" id="UP000287547"/>
    </source>
</evidence>
<evidence type="ECO:0000256" key="2">
    <source>
        <dbReference type="ARBA" id="ARBA00023125"/>
    </source>
</evidence>
<evidence type="ECO:0000256" key="3">
    <source>
        <dbReference type="ARBA" id="ARBA00023163"/>
    </source>
</evidence>
<dbReference type="Gene3D" id="1.20.120.530">
    <property type="entry name" value="GntR ligand-binding domain-like"/>
    <property type="match status" value="1"/>
</dbReference>
<evidence type="ECO:0000259" key="4">
    <source>
        <dbReference type="PROSITE" id="PS50949"/>
    </source>
</evidence>
<dbReference type="AlphaFoldDB" id="A0A428ZCF5"/>
<dbReference type="InterPro" id="IPR036388">
    <property type="entry name" value="WH-like_DNA-bd_sf"/>
</dbReference>
<keyword evidence="2" id="KW-0238">DNA-binding</keyword>
<evidence type="ECO:0000256" key="1">
    <source>
        <dbReference type="ARBA" id="ARBA00023015"/>
    </source>
</evidence>
<dbReference type="PANTHER" id="PTHR43537:SF44">
    <property type="entry name" value="GNTR FAMILY REGULATORY PROTEIN"/>
    <property type="match status" value="1"/>
</dbReference>
<evidence type="ECO:0000313" key="5">
    <source>
        <dbReference type="EMBL" id="RSM85735.1"/>
    </source>
</evidence>
<proteinExistence type="predicted"/>
<dbReference type="Gene3D" id="1.10.10.10">
    <property type="entry name" value="Winged helix-like DNA-binding domain superfamily/Winged helix DNA-binding domain"/>
    <property type="match status" value="1"/>
</dbReference>
<accession>A0A428ZCF5</accession>
<dbReference type="SMART" id="SM00345">
    <property type="entry name" value="HTH_GNTR"/>
    <property type="match status" value="1"/>
</dbReference>
<dbReference type="CDD" id="cd07377">
    <property type="entry name" value="WHTH_GntR"/>
    <property type="match status" value="1"/>
</dbReference>
<dbReference type="GO" id="GO:0003677">
    <property type="term" value="F:DNA binding"/>
    <property type="evidence" value="ECO:0007669"/>
    <property type="project" value="UniProtKB-KW"/>
</dbReference>
<organism evidence="5 6">
    <name type="scientific">Kibdelosporangium aridum</name>
    <dbReference type="NCBI Taxonomy" id="2030"/>
    <lineage>
        <taxon>Bacteria</taxon>
        <taxon>Bacillati</taxon>
        <taxon>Actinomycetota</taxon>
        <taxon>Actinomycetes</taxon>
        <taxon>Pseudonocardiales</taxon>
        <taxon>Pseudonocardiaceae</taxon>
        <taxon>Kibdelosporangium</taxon>
    </lineage>
</organism>
<comment type="caution">
    <text evidence="5">The sequence shown here is derived from an EMBL/GenBank/DDBJ whole genome shotgun (WGS) entry which is preliminary data.</text>
</comment>
<dbReference type="EMBL" id="QHKI01000011">
    <property type="protein sequence ID" value="RSM85735.1"/>
    <property type="molecule type" value="Genomic_DNA"/>
</dbReference>
<feature type="domain" description="HTH gntR-type" evidence="4">
    <location>
        <begin position="7"/>
        <end position="74"/>
    </location>
</feature>
<dbReference type="Pfam" id="PF00392">
    <property type="entry name" value="GntR"/>
    <property type="match status" value="1"/>
</dbReference>
<dbReference type="InterPro" id="IPR011711">
    <property type="entry name" value="GntR_C"/>
</dbReference>
<dbReference type="InterPro" id="IPR008920">
    <property type="entry name" value="TF_FadR/GntR_C"/>
</dbReference>
<dbReference type="RefSeq" id="WP_037267832.1">
    <property type="nucleotide sequence ID" value="NZ_QHKI01000011.1"/>
</dbReference>
<dbReference type="PANTHER" id="PTHR43537">
    <property type="entry name" value="TRANSCRIPTIONAL REGULATOR, GNTR FAMILY"/>
    <property type="match status" value="1"/>
</dbReference>
<dbReference type="PROSITE" id="PS50949">
    <property type="entry name" value="HTH_GNTR"/>
    <property type="match status" value="1"/>
</dbReference>
<sequence length="237" mass="25342">MTDSGRADLHSSVLDQLGLLITSGDLPAGEVLRIEQLESRFGVSRSVIREAIRVLESMGMVVSRRRVGVTVAPGANWNVFDPRIITWRLEGAGRDEQLRSLSELRRGMEPVAAALAAQRATPEQCGALTGAVMDMAVHGRSGDLEAYLAADIRFHRTLLEATGNEMLSALSGVVAAVLTGRTHHHLMPAKPEPAAIRWHADVAQAVQAGDAVAAEQAMRDILDEATAAMLGQEVPEA</sequence>
<dbReference type="OrthoDB" id="4164516at2"/>
<keyword evidence="3" id="KW-0804">Transcription</keyword>
<reference evidence="5 6" key="1">
    <citation type="submission" date="2018-05" db="EMBL/GenBank/DDBJ databases">
        <title>Evolution of GPA BGCs.</title>
        <authorList>
            <person name="Waglechner N."/>
            <person name="Wright G.D."/>
        </authorList>
    </citation>
    <scope>NUCLEOTIDE SEQUENCE [LARGE SCALE GENOMIC DNA]</scope>
    <source>
        <strain evidence="5 6">A82846</strain>
    </source>
</reference>
<dbReference type="SUPFAM" id="SSF46785">
    <property type="entry name" value="Winged helix' DNA-binding domain"/>
    <property type="match status" value="1"/>
</dbReference>
<name>A0A428ZCF5_KIBAR</name>
<keyword evidence="1" id="KW-0805">Transcription regulation</keyword>
<dbReference type="SUPFAM" id="SSF48008">
    <property type="entry name" value="GntR ligand-binding domain-like"/>
    <property type="match status" value="1"/>
</dbReference>
<gene>
    <name evidence="5" type="ORF">DMH04_16170</name>
</gene>
<dbReference type="InterPro" id="IPR036390">
    <property type="entry name" value="WH_DNA-bd_sf"/>
</dbReference>
<dbReference type="InterPro" id="IPR000524">
    <property type="entry name" value="Tscrpt_reg_HTH_GntR"/>
</dbReference>
<dbReference type="SMART" id="SM00895">
    <property type="entry name" value="FCD"/>
    <property type="match status" value="1"/>
</dbReference>
<protein>
    <submittedName>
        <fullName evidence="5">FadR family transcriptional regulator</fullName>
    </submittedName>
</protein>
<dbReference type="Pfam" id="PF07729">
    <property type="entry name" value="FCD"/>
    <property type="match status" value="1"/>
</dbReference>